<keyword evidence="11" id="KW-1185">Reference proteome</keyword>
<organism evidence="10 11">
    <name type="scientific">Seminavis robusta</name>
    <dbReference type="NCBI Taxonomy" id="568900"/>
    <lineage>
        <taxon>Eukaryota</taxon>
        <taxon>Sar</taxon>
        <taxon>Stramenopiles</taxon>
        <taxon>Ochrophyta</taxon>
        <taxon>Bacillariophyta</taxon>
        <taxon>Bacillariophyceae</taxon>
        <taxon>Bacillariophycidae</taxon>
        <taxon>Naviculales</taxon>
        <taxon>Naviculaceae</taxon>
        <taxon>Seminavis</taxon>
    </lineage>
</organism>
<name>A0A9N8DUH3_9STRA</name>
<evidence type="ECO:0000256" key="5">
    <source>
        <dbReference type="ARBA" id="ARBA00023203"/>
    </source>
</evidence>
<reference evidence="10" key="1">
    <citation type="submission" date="2020-06" db="EMBL/GenBank/DDBJ databases">
        <authorList>
            <consortium name="Plant Systems Biology data submission"/>
        </authorList>
    </citation>
    <scope>NUCLEOTIDE SEQUENCE</scope>
    <source>
        <strain evidence="10">D6</strain>
    </source>
</reference>
<proteinExistence type="inferred from homology"/>
<dbReference type="Pfam" id="PF08953">
    <property type="entry name" value="DUF1899"/>
    <property type="match status" value="1"/>
</dbReference>
<evidence type="ECO:0000256" key="3">
    <source>
        <dbReference type="ARBA" id="ARBA00022737"/>
    </source>
</evidence>
<dbReference type="Proteomes" id="UP001153069">
    <property type="component" value="Unassembled WGS sequence"/>
</dbReference>
<dbReference type="SMART" id="SM00320">
    <property type="entry name" value="WD40"/>
    <property type="match status" value="4"/>
</dbReference>
<dbReference type="Pfam" id="PF16300">
    <property type="entry name" value="WD40_4"/>
    <property type="match status" value="1"/>
</dbReference>
<dbReference type="Gene3D" id="2.130.10.10">
    <property type="entry name" value="YVTN repeat-like/Quinoprotein amine dehydrogenase"/>
    <property type="match status" value="1"/>
</dbReference>
<keyword evidence="5" id="KW-0009">Actin-binding</keyword>
<dbReference type="PROSITE" id="PS50294">
    <property type="entry name" value="WD_REPEATS_REGION"/>
    <property type="match status" value="2"/>
</dbReference>
<dbReference type="GO" id="GO:0007015">
    <property type="term" value="P:actin filament organization"/>
    <property type="evidence" value="ECO:0007669"/>
    <property type="project" value="TreeGrafter"/>
</dbReference>
<keyword evidence="3 7" id="KW-0677">Repeat</keyword>
<gene>
    <name evidence="10" type="ORF">SEMRO_381_G130780.1</name>
</gene>
<comment type="caution">
    <text evidence="10">The sequence shown here is derived from an EMBL/GenBank/DDBJ whole genome shotgun (WGS) entry which is preliminary data.</text>
</comment>
<comment type="similarity">
    <text evidence="1 7">Belongs to the WD repeat coronin family.</text>
</comment>
<feature type="domain" description="DUF1899" evidence="9">
    <location>
        <begin position="1"/>
        <end position="65"/>
    </location>
</feature>
<dbReference type="InterPro" id="IPR015943">
    <property type="entry name" value="WD40/YVTN_repeat-like_dom_sf"/>
</dbReference>
<dbReference type="EMBL" id="CAICTM010000380">
    <property type="protein sequence ID" value="CAB9509238.1"/>
    <property type="molecule type" value="Genomic_DNA"/>
</dbReference>
<evidence type="ECO:0000256" key="6">
    <source>
        <dbReference type="PROSITE-ProRule" id="PRU00221"/>
    </source>
</evidence>
<feature type="repeat" description="WD" evidence="6">
    <location>
        <begin position="135"/>
        <end position="177"/>
    </location>
</feature>
<dbReference type="InterPro" id="IPR001680">
    <property type="entry name" value="WD40_rpt"/>
</dbReference>
<dbReference type="InterPro" id="IPR015048">
    <property type="entry name" value="DUF1899"/>
</dbReference>
<dbReference type="OrthoDB" id="1850764at2759"/>
<protein>
    <recommendedName>
        <fullName evidence="7">Coronin</fullName>
    </recommendedName>
</protein>
<accession>A0A9N8DUH3</accession>
<evidence type="ECO:0000313" key="11">
    <source>
        <dbReference type="Proteomes" id="UP001153069"/>
    </source>
</evidence>
<evidence type="ECO:0000256" key="1">
    <source>
        <dbReference type="ARBA" id="ARBA00009482"/>
    </source>
</evidence>
<dbReference type="AlphaFoldDB" id="A0A9N8DUH3"/>
<dbReference type="InterPro" id="IPR015505">
    <property type="entry name" value="Coronin"/>
</dbReference>
<evidence type="ECO:0000313" key="10">
    <source>
        <dbReference type="EMBL" id="CAB9509238.1"/>
    </source>
</evidence>
<dbReference type="PANTHER" id="PTHR10856">
    <property type="entry name" value="CORONIN"/>
    <property type="match status" value="1"/>
</dbReference>
<dbReference type="PROSITE" id="PS50082">
    <property type="entry name" value="WD_REPEATS_2"/>
    <property type="match status" value="2"/>
</dbReference>
<evidence type="ECO:0000256" key="2">
    <source>
        <dbReference type="ARBA" id="ARBA00022574"/>
    </source>
</evidence>
<dbReference type="FunFam" id="2.130.10.10:FF:000502">
    <property type="entry name" value="Coronin"/>
    <property type="match status" value="1"/>
</dbReference>
<keyword evidence="2 6" id="KW-0853">WD repeat</keyword>
<dbReference type="SMART" id="SM01167">
    <property type="entry name" value="DUF1900"/>
    <property type="match status" value="1"/>
</dbReference>
<dbReference type="SMART" id="SM01166">
    <property type="entry name" value="DUF1899"/>
    <property type="match status" value="1"/>
</dbReference>
<evidence type="ECO:0000256" key="4">
    <source>
        <dbReference type="ARBA" id="ARBA00023054"/>
    </source>
</evidence>
<dbReference type="InterPro" id="IPR036322">
    <property type="entry name" value="WD40_repeat_dom_sf"/>
</dbReference>
<dbReference type="PROSITE" id="PS00678">
    <property type="entry name" value="WD_REPEATS_1"/>
    <property type="match status" value="1"/>
</dbReference>
<dbReference type="SUPFAM" id="SSF50978">
    <property type="entry name" value="WD40 repeat-like"/>
    <property type="match status" value="1"/>
</dbReference>
<evidence type="ECO:0000256" key="8">
    <source>
        <dbReference type="SAM" id="Coils"/>
    </source>
</evidence>
<keyword evidence="4 8" id="KW-0175">Coiled coil</keyword>
<feature type="coiled-coil region" evidence="8">
    <location>
        <begin position="423"/>
        <end position="450"/>
    </location>
</feature>
<dbReference type="PANTHER" id="PTHR10856:SF0">
    <property type="entry name" value="CORONIN"/>
    <property type="match status" value="1"/>
</dbReference>
<dbReference type="InterPro" id="IPR019775">
    <property type="entry name" value="WD40_repeat_CS"/>
</dbReference>
<sequence>MFKIRKSKYRHVYCDAPKVEQCWTDFRMSTVTGDQQYIKASTKYFAVGMAGGGGSMVVGRLDRPGRFEAGLCPIVTGHTGAVMDMDWNPFDDSMLATGSEDTKIKIWSIPEDWEPTDEKGNAKKGENLSESLIDLVGHQKKVTLLRYHPSCEGGLLSTSADTSVKIWDVESAAEVQSCEETHDLIQDIVWDYKGDNFAYSAKDKAVRFVDARSNNVISKIEKAHEGSKSVKLVYVGETGKMFSCGASRQSAREIKVWDLANLDKPLHTENVDTAAGAMIPLYDHDTSVLYLAGKGDGIVRLYEYEDKAPFIFKLNDGFRSNTPGKGYCTVPKRGLNIMGHETVRMLKVANNEGVQPLNFYVPRKSQDFQDDIFPDTASGTPAHAFGEWWEGSSKGPVLMCLNPAKGGGAGGAAAAPKKKFKSAAVLSKELEAANARIAMLEAKLAENNISLE</sequence>
<feature type="repeat" description="WD" evidence="6">
    <location>
        <begin position="75"/>
        <end position="109"/>
    </location>
</feature>
<dbReference type="Pfam" id="PF00400">
    <property type="entry name" value="WD40"/>
    <property type="match status" value="2"/>
</dbReference>
<dbReference type="GO" id="GO:0051015">
    <property type="term" value="F:actin filament binding"/>
    <property type="evidence" value="ECO:0007669"/>
    <property type="project" value="TreeGrafter"/>
</dbReference>
<evidence type="ECO:0000259" key="9">
    <source>
        <dbReference type="SMART" id="SM01166"/>
    </source>
</evidence>
<evidence type="ECO:0000256" key="7">
    <source>
        <dbReference type="RuleBase" id="RU280818"/>
    </source>
</evidence>